<gene>
    <name evidence="1" type="ORF">PAXRUDRAFT_823871</name>
</gene>
<dbReference type="EMBL" id="KN824892">
    <property type="protein sequence ID" value="KIK98447.1"/>
    <property type="molecule type" value="Genomic_DNA"/>
</dbReference>
<protein>
    <recommendedName>
        <fullName evidence="3">F-box domain-containing protein</fullName>
    </recommendedName>
</protein>
<sequence>MPASFITTPPELLEEILLSTIRDAPRGPPAVLRSLLLTCRMSHEALSSETNPHLYLMLFLDKFDIASPRRHLSQERLTLQNMGQEVRRRYAALQIVQRRDLWHPDLVEAFATIYVMLLEDDGRNWEQILWADLPTFLQMFMRERLLEGAVGNHGWPLENELNTLAIALFWLMRSSDRLNPETEEFRRKNMDLLLPFAFAGFRYPCFTHPENLFLPPENAPKATVLRHGIYPTDRPSKVVLQYFGEPTTLHLPPVAPFAILNYFVRLEKLALKIPPELPANRQDAIAMGILWGPTKEDIEHFNAHCTTRLACAIYGDRLDALLKSRRHDPDRHRSLFGSHCGSLSSLPGYYIPGTISGRWQGSFIAPCQEVYRSMLSSQEAPSPFPTFGRFPLYVQFRELYCYSPSLPLPDNDEENSFFNGFLPIGCHWHESESGIEFIGKNASFKAYYTPPRSNHHFRDFGNTNDASSIGAFDVIISGVTEEPYAAAWGGYKYIGRIRPSDGLVVLLREPLDSERVELGRALFRGYIISSRNFVGRWRHVSSGEQPAEWESIFTLCKEVASS</sequence>
<dbReference type="Proteomes" id="UP000054538">
    <property type="component" value="Unassembled WGS sequence"/>
</dbReference>
<proteinExistence type="predicted"/>
<dbReference type="AlphaFoldDB" id="A0A0D0DJC2"/>
<dbReference type="OrthoDB" id="5595695at2759"/>
<keyword evidence="2" id="KW-1185">Reference proteome</keyword>
<evidence type="ECO:0008006" key="3">
    <source>
        <dbReference type="Google" id="ProtNLM"/>
    </source>
</evidence>
<reference evidence="2" key="2">
    <citation type="submission" date="2015-01" db="EMBL/GenBank/DDBJ databases">
        <title>Evolutionary Origins and Diversification of the Mycorrhizal Mutualists.</title>
        <authorList>
            <consortium name="DOE Joint Genome Institute"/>
            <consortium name="Mycorrhizal Genomics Consortium"/>
            <person name="Kohler A."/>
            <person name="Kuo A."/>
            <person name="Nagy L.G."/>
            <person name="Floudas D."/>
            <person name="Copeland A."/>
            <person name="Barry K.W."/>
            <person name="Cichocki N."/>
            <person name="Veneault-Fourrey C."/>
            <person name="LaButti K."/>
            <person name="Lindquist E.A."/>
            <person name="Lipzen A."/>
            <person name="Lundell T."/>
            <person name="Morin E."/>
            <person name="Murat C."/>
            <person name="Riley R."/>
            <person name="Ohm R."/>
            <person name="Sun H."/>
            <person name="Tunlid A."/>
            <person name="Henrissat B."/>
            <person name="Grigoriev I.V."/>
            <person name="Hibbett D.S."/>
            <person name="Martin F."/>
        </authorList>
    </citation>
    <scope>NUCLEOTIDE SEQUENCE [LARGE SCALE GENOMIC DNA]</scope>
    <source>
        <strain evidence="2">Ve08.2h10</strain>
    </source>
</reference>
<organism evidence="1 2">
    <name type="scientific">Paxillus rubicundulus Ve08.2h10</name>
    <dbReference type="NCBI Taxonomy" id="930991"/>
    <lineage>
        <taxon>Eukaryota</taxon>
        <taxon>Fungi</taxon>
        <taxon>Dikarya</taxon>
        <taxon>Basidiomycota</taxon>
        <taxon>Agaricomycotina</taxon>
        <taxon>Agaricomycetes</taxon>
        <taxon>Agaricomycetidae</taxon>
        <taxon>Boletales</taxon>
        <taxon>Paxilineae</taxon>
        <taxon>Paxillaceae</taxon>
        <taxon>Paxillus</taxon>
    </lineage>
</organism>
<accession>A0A0D0DJC2</accession>
<dbReference type="InParanoid" id="A0A0D0DJC2"/>
<evidence type="ECO:0000313" key="1">
    <source>
        <dbReference type="EMBL" id="KIK98447.1"/>
    </source>
</evidence>
<reference evidence="1 2" key="1">
    <citation type="submission" date="2014-04" db="EMBL/GenBank/DDBJ databases">
        <authorList>
            <consortium name="DOE Joint Genome Institute"/>
            <person name="Kuo A."/>
            <person name="Kohler A."/>
            <person name="Jargeat P."/>
            <person name="Nagy L.G."/>
            <person name="Floudas D."/>
            <person name="Copeland A."/>
            <person name="Barry K.W."/>
            <person name="Cichocki N."/>
            <person name="Veneault-Fourrey C."/>
            <person name="LaButti K."/>
            <person name="Lindquist E.A."/>
            <person name="Lipzen A."/>
            <person name="Lundell T."/>
            <person name="Morin E."/>
            <person name="Murat C."/>
            <person name="Sun H."/>
            <person name="Tunlid A."/>
            <person name="Henrissat B."/>
            <person name="Grigoriev I.V."/>
            <person name="Hibbett D.S."/>
            <person name="Martin F."/>
            <person name="Nordberg H.P."/>
            <person name="Cantor M.N."/>
            <person name="Hua S.X."/>
        </authorList>
    </citation>
    <scope>NUCLEOTIDE SEQUENCE [LARGE SCALE GENOMIC DNA]</scope>
    <source>
        <strain evidence="1 2">Ve08.2h10</strain>
    </source>
</reference>
<name>A0A0D0DJC2_9AGAM</name>
<evidence type="ECO:0000313" key="2">
    <source>
        <dbReference type="Proteomes" id="UP000054538"/>
    </source>
</evidence>
<dbReference type="HOGENOM" id="CLU_011151_0_1_1"/>